<evidence type="ECO:0000256" key="6">
    <source>
        <dbReference type="ARBA" id="ARBA00023098"/>
    </source>
</evidence>
<dbReference type="Pfam" id="PF01553">
    <property type="entry name" value="Acyltransferase"/>
    <property type="match status" value="1"/>
</dbReference>
<organism evidence="14 15">
    <name type="scientific">Kalanchoe fedtschenkoi</name>
    <name type="common">Lavender scallops</name>
    <name type="synonym">South American air plant</name>
    <dbReference type="NCBI Taxonomy" id="63787"/>
    <lineage>
        <taxon>Eukaryota</taxon>
        <taxon>Viridiplantae</taxon>
        <taxon>Streptophyta</taxon>
        <taxon>Embryophyta</taxon>
        <taxon>Tracheophyta</taxon>
        <taxon>Spermatophyta</taxon>
        <taxon>Magnoliopsida</taxon>
        <taxon>eudicotyledons</taxon>
        <taxon>Gunneridae</taxon>
        <taxon>Pentapetalae</taxon>
        <taxon>Saxifragales</taxon>
        <taxon>Crassulaceae</taxon>
        <taxon>Kalanchoe</taxon>
    </lineage>
</organism>
<dbReference type="PANTHER" id="PTHR12497:SF0">
    <property type="entry name" value="TAFAZZIN"/>
    <property type="match status" value="1"/>
</dbReference>
<accession>A0A7N0ZUD8</accession>
<dbReference type="InterPro" id="IPR000872">
    <property type="entry name" value="Tafazzin"/>
</dbReference>
<evidence type="ECO:0000256" key="1">
    <source>
        <dbReference type="ARBA" id="ARBA00004137"/>
    </source>
</evidence>
<dbReference type="SMART" id="SM00563">
    <property type="entry name" value="PlsC"/>
    <property type="match status" value="1"/>
</dbReference>
<dbReference type="Proteomes" id="UP000594263">
    <property type="component" value="Unplaced"/>
</dbReference>
<evidence type="ECO:0000256" key="5">
    <source>
        <dbReference type="ARBA" id="ARBA00022792"/>
    </source>
</evidence>
<evidence type="ECO:0000259" key="13">
    <source>
        <dbReference type="SMART" id="SM00563"/>
    </source>
</evidence>
<dbReference type="SUPFAM" id="SSF69593">
    <property type="entry name" value="Glycerol-3-phosphate (1)-acyltransferase"/>
    <property type="match status" value="1"/>
</dbReference>
<evidence type="ECO:0000256" key="2">
    <source>
        <dbReference type="ARBA" id="ARBA00010524"/>
    </source>
</evidence>
<keyword evidence="5" id="KW-0999">Mitochondrion inner membrane</keyword>
<dbReference type="CDD" id="cd07989">
    <property type="entry name" value="LPLAT_AGPAT-like"/>
    <property type="match status" value="1"/>
</dbReference>
<dbReference type="GO" id="GO:0005743">
    <property type="term" value="C:mitochondrial inner membrane"/>
    <property type="evidence" value="ECO:0007669"/>
    <property type="project" value="UniProtKB-SubCell"/>
</dbReference>
<keyword evidence="7" id="KW-0496">Mitochondrion</keyword>
<dbReference type="InterPro" id="IPR002123">
    <property type="entry name" value="Plipid/glycerol_acylTrfase"/>
</dbReference>
<dbReference type="Gramene" id="Kaladp0036s0090.1.v1.1">
    <property type="protein sequence ID" value="Kaladp0036s0090.1.v1.1"/>
    <property type="gene ID" value="Kaladp0036s0090.v1.1"/>
</dbReference>
<dbReference type="GO" id="GO:0005741">
    <property type="term" value="C:mitochondrial outer membrane"/>
    <property type="evidence" value="ECO:0007669"/>
    <property type="project" value="UniProtKB-SubCell"/>
</dbReference>
<dbReference type="PRINTS" id="PR00979">
    <property type="entry name" value="TAFAZZIN"/>
</dbReference>
<proteinExistence type="inferred from homology"/>
<evidence type="ECO:0000256" key="12">
    <source>
        <dbReference type="RuleBase" id="RU365062"/>
    </source>
</evidence>
<evidence type="ECO:0000256" key="4">
    <source>
        <dbReference type="ARBA" id="ARBA00022787"/>
    </source>
</evidence>
<sequence>MATSLWIDRKEVWKSKARDFQLRLRNRFRVVVTDRRSRSIFVTDGYFSSTAQRWLHRFRDFRTQSLPSSNAFYRKRVIKDANAEEDSPLLRMIQAVAVPVIGNACHMFMKGLNRVHVYGVEHLHQALLNRPKNVPLLTVSNHVAAVDDPFVLAALLPPNVLLDAHSLRWTLCASDRCFTNPVTSAFFRCVKVLPVSRGEGIYQKGMDMAILKLNNGGWVHIFPEGSRSRDGGRTMGSAKKGVARLVMDADNIPTHISSDNVLPTV</sequence>
<keyword evidence="9" id="KW-0012">Acyltransferase</keyword>
<protein>
    <recommendedName>
        <fullName evidence="12">Tafazzin family protein</fullName>
    </recommendedName>
</protein>
<feature type="domain" description="Phospholipid/glycerol acyltransferase" evidence="13">
    <location>
        <begin position="136"/>
        <end position="255"/>
    </location>
</feature>
<evidence type="ECO:0000256" key="3">
    <source>
        <dbReference type="ARBA" id="ARBA00022679"/>
    </source>
</evidence>
<keyword evidence="15" id="KW-1185">Reference proteome</keyword>
<dbReference type="GO" id="GO:0008374">
    <property type="term" value="F:O-acyltransferase activity"/>
    <property type="evidence" value="ECO:0007669"/>
    <property type="project" value="TreeGrafter"/>
</dbReference>
<evidence type="ECO:0000256" key="11">
    <source>
        <dbReference type="ARBA" id="ARBA00047906"/>
    </source>
</evidence>
<comment type="subcellular location">
    <subcellularLocation>
        <location evidence="1">Mitochondrion inner membrane</location>
        <topology evidence="1">Peripheral membrane protein</topology>
        <orientation evidence="1">Intermembrane side</orientation>
    </subcellularLocation>
    <subcellularLocation>
        <location evidence="10">Mitochondrion outer membrane</location>
        <topology evidence="10">Peripheral membrane protein</topology>
        <orientation evidence="10">Intermembrane side</orientation>
    </subcellularLocation>
</comment>
<evidence type="ECO:0000256" key="7">
    <source>
        <dbReference type="ARBA" id="ARBA00023128"/>
    </source>
</evidence>
<keyword evidence="8" id="KW-0472">Membrane</keyword>
<comment type="similarity">
    <text evidence="2 12">Belongs to the taffazin family.</text>
</comment>
<keyword evidence="3" id="KW-0808">Transferase</keyword>
<evidence type="ECO:0000313" key="14">
    <source>
        <dbReference type="EnsemblPlants" id="Kaladp0036s0090.1.v1.1"/>
    </source>
</evidence>
<name>A0A7N0ZUD8_KALFE</name>
<dbReference type="OMA" id="IGNACHM"/>
<evidence type="ECO:0000313" key="15">
    <source>
        <dbReference type="Proteomes" id="UP000594263"/>
    </source>
</evidence>
<keyword evidence="6" id="KW-0443">Lipid metabolism</keyword>
<keyword evidence="4" id="KW-1000">Mitochondrion outer membrane</keyword>
<evidence type="ECO:0000256" key="10">
    <source>
        <dbReference type="ARBA" id="ARBA00024323"/>
    </source>
</evidence>
<evidence type="ECO:0000256" key="9">
    <source>
        <dbReference type="ARBA" id="ARBA00023315"/>
    </source>
</evidence>
<reference evidence="14" key="1">
    <citation type="submission" date="2021-01" db="UniProtKB">
        <authorList>
            <consortium name="EnsemblPlants"/>
        </authorList>
    </citation>
    <scope>IDENTIFICATION</scope>
</reference>
<dbReference type="AlphaFoldDB" id="A0A7N0ZUD8"/>
<dbReference type="PANTHER" id="PTHR12497">
    <property type="entry name" value="TAZ PROTEIN TAFAZZIN"/>
    <property type="match status" value="1"/>
</dbReference>
<comment type="catalytic activity">
    <reaction evidence="11">
        <text>1'-[1,2-diacyl-sn-glycero-3-phospho],3'-[1-acyl-sn-glycero-3-phospho]-glycerol + a 1,2-diacyl-sn-glycero-3-phosphocholine = a cardiolipin + a 1-acyl-sn-glycero-3-phosphocholine</text>
        <dbReference type="Rhea" id="RHEA:33731"/>
        <dbReference type="ChEBI" id="CHEBI:57643"/>
        <dbReference type="ChEBI" id="CHEBI:58168"/>
        <dbReference type="ChEBI" id="CHEBI:62237"/>
        <dbReference type="ChEBI" id="CHEBI:64743"/>
    </reaction>
    <physiologicalReaction direction="left-to-right" evidence="11">
        <dbReference type="Rhea" id="RHEA:33732"/>
    </physiologicalReaction>
    <physiologicalReaction direction="right-to-left" evidence="11">
        <dbReference type="Rhea" id="RHEA:33733"/>
    </physiologicalReaction>
</comment>
<dbReference type="GO" id="GO:0006644">
    <property type="term" value="P:phospholipid metabolic process"/>
    <property type="evidence" value="ECO:0007669"/>
    <property type="project" value="InterPro"/>
</dbReference>
<evidence type="ECO:0000256" key="8">
    <source>
        <dbReference type="ARBA" id="ARBA00023136"/>
    </source>
</evidence>
<dbReference type="EnsemblPlants" id="Kaladp0036s0090.1.v1.1">
    <property type="protein sequence ID" value="Kaladp0036s0090.1.v1.1"/>
    <property type="gene ID" value="Kaladp0036s0090.v1.1"/>
</dbReference>